<dbReference type="EMBL" id="FQVM01000041">
    <property type="protein sequence ID" value="SHF15273.1"/>
    <property type="molecule type" value="Genomic_DNA"/>
</dbReference>
<dbReference type="AlphaFoldDB" id="A0A1M4ZB47"/>
<evidence type="ECO:0000313" key="1">
    <source>
        <dbReference type="EMBL" id="SHF15273.1"/>
    </source>
</evidence>
<proteinExistence type="predicted"/>
<protein>
    <submittedName>
        <fullName evidence="1">Uncharacterized protein</fullName>
    </submittedName>
</protein>
<organism evidence="1 2">
    <name type="scientific">Clostridium fallax</name>
    <dbReference type="NCBI Taxonomy" id="1533"/>
    <lineage>
        <taxon>Bacteria</taxon>
        <taxon>Bacillati</taxon>
        <taxon>Bacillota</taxon>
        <taxon>Clostridia</taxon>
        <taxon>Eubacteriales</taxon>
        <taxon>Clostridiaceae</taxon>
        <taxon>Clostridium</taxon>
    </lineage>
</organism>
<accession>A0A1M4ZB47</accession>
<dbReference type="STRING" id="1533.SAMN05443638_1419"/>
<evidence type="ECO:0000313" key="2">
    <source>
        <dbReference type="Proteomes" id="UP000184035"/>
    </source>
</evidence>
<reference evidence="1 2" key="1">
    <citation type="submission" date="2016-11" db="EMBL/GenBank/DDBJ databases">
        <authorList>
            <person name="Jaros S."/>
            <person name="Januszkiewicz K."/>
            <person name="Wedrychowicz H."/>
        </authorList>
    </citation>
    <scope>NUCLEOTIDE SEQUENCE [LARGE SCALE GENOMIC DNA]</scope>
    <source>
        <strain evidence="1 2">DSM 2631</strain>
    </source>
</reference>
<keyword evidence="2" id="KW-1185">Reference proteome</keyword>
<dbReference type="RefSeq" id="WP_072897761.1">
    <property type="nucleotide sequence ID" value="NZ_FQVM01000041.1"/>
</dbReference>
<dbReference type="Proteomes" id="UP000184035">
    <property type="component" value="Unassembled WGS sequence"/>
</dbReference>
<name>A0A1M4ZB47_9CLOT</name>
<gene>
    <name evidence="1" type="ORF">SAMN05443638_1419</name>
</gene>
<sequence length="80" mass="9133">MVNDNLHKRVTIDFDNKEIGPNKIKMTFYNNRVLSNDGQSCTMDPNLRVLGYSKDDIVYKAAKEVLEEMLKLVNEGLGEV</sequence>